<dbReference type="SUPFAM" id="SSF51126">
    <property type="entry name" value="Pectin lyase-like"/>
    <property type="match status" value="2"/>
</dbReference>
<evidence type="ECO:0000256" key="1">
    <source>
        <dbReference type="SAM" id="SignalP"/>
    </source>
</evidence>
<gene>
    <name evidence="3" type="ORF">C7383_107102</name>
</gene>
<evidence type="ECO:0000259" key="2">
    <source>
        <dbReference type="Pfam" id="PF13229"/>
    </source>
</evidence>
<feature type="domain" description="Right handed beta helix" evidence="2">
    <location>
        <begin position="190"/>
        <end position="340"/>
    </location>
</feature>
<dbReference type="Pfam" id="PF13229">
    <property type="entry name" value="Beta_helix"/>
    <property type="match status" value="1"/>
</dbReference>
<dbReference type="InterPro" id="IPR006626">
    <property type="entry name" value="PbH1"/>
</dbReference>
<feature type="signal peptide" evidence="1">
    <location>
        <begin position="1"/>
        <end position="22"/>
    </location>
</feature>
<dbReference type="SMART" id="SM00710">
    <property type="entry name" value="PbH1"/>
    <property type="match status" value="8"/>
</dbReference>
<reference evidence="3 4" key="1">
    <citation type="submission" date="2018-05" db="EMBL/GenBank/DDBJ databases">
        <authorList>
            <person name="Goeker M."/>
            <person name="Huntemann M."/>
            <person name="Clum A."/>
            <person name="Pillay M."/>
            <person name="Palaniappan K."/>
            <person name="Varghese N."/>
            <person name="Mikhailova N."/>
            <person name="Stamatis D."/>
            <person name="Reddy T."/>
            <person name="Daum C."/>
            <person name="Shapiro N."/>
            <person name="Ivanova N."/>
            <person name="Kyrpides N."/>
            <person name="Woyke T."/>
        </authorList>
    </citation>
    <scope>NUCLEOTIDE SEQUENCE [LARGE SCALE GENOMIC DNA]</scope>
    <source>
        <strain evidence="3 4">DSM 26524</strain>
    </source>
</reference>
<keyword evidence="1" id="KW-0732">Signal</keyword>
<keyword evidence="4" id="KW-1185">Reference proteome</keyword>
<evidence type="ECO:0000313" key="4">
    <source>
        <dbReference type="Proteomes" id="UP000245412"/>
    </source>
</evidence>
<comment type="caution">
    <text evidence="3">The sequence shown here is derived from an EMBL/GenBank/DDBJ whole genome shotgun (WGS) entry which is preliminary data.</text>
</comment>
<dbReference type="InterPro" id="IPR011050">
    <property type="entry name" value="Pectin_lyase_fold/virulence"/>
</dbReference>
<sequence>MKKTLILLFFLFFNIWVLPASAETITVSPDGLSLTEALAQCSDGDVIELSDGVYAEPEEVFPVTVTKTVTICPADGAHPVIDAPAFQAAIRVEAAGVNLQGLDIRMRRTGIYAIGDDMTLTDCRISLADEEWRTSSCGMWCGGIYRMKVLNCTFEGCGISLAGPPLSERSRELPVLTGLFEVGEDEAYFTSHTIENCTVNGKPLFYAVSQDTVNVPEDAGEVICCGCKEVIVKNADVSDGSMGMVLTYNDSVTIENCKADRCGVFGIYVAKCEGGTLRACSTEGTNHGLDIRACRNFALIDCEAKDCDQGLFFSHVEDSVMTGCTVSGTGQGYFMAGGSRNALWNCVALDCENGYNLQKENDVAMTGCIAEGCTVCGIRLDWTPTVLSGNQVRKNWVGVMCYGDVAFEILDNTFEDNEACGLYLRDIAGSRFIGNTITGSGVDSAEALGTMNGSLWTANTLDVPMTAEEGIDFNYVE</sequence>
<name>A0AB73T3F2_9FIRM</name>
<evidence type="ECO:0000313" key="3">
    <source>
        <dbReference type="EMBL" id="PWJ75095.1"/>
    </source>
</evidence>
<protein>
    <submittedName>
        <fullName evidence="3">Parallel beta-helix repeat protein</fullName>
    </submittedName>
</protein>
<organism evidence="3 4">
    <name type="scientific">Murimonas intestini</name>
    <dbReference type="NCBI Taxonomy" id="1337051"/>
    <lineage>
        <taxon>Bacteria</taxon>
        <taxon>Bacillati</taxon>
        <taxon>Bacillota</taxon>
        <taxon>Clostridia</taxon>
        <taxon>Lachnospirales</taxon>
        <taxon>Lachnospiraceae</taxon>
        <taxon>Murimonas</taxon>
    </lineage>
</organism>
<accession>A0AB73T3F2</accession>
<dbReference type="AlphaFoldDB" id="A0AB73T3F2"/>
<feature type="chain" id="PRO_5044505380" evidence="1">
    <location>
        <begin position="23"/>
        <end position="477"/>
    </location>
</feature>
<dbReference type="Proteomes" id="UP000245412">
    <property type="component" value="Unassembled WGS sequence"/>
</dbReference>
<dbReference type="EMBL" id="QGGY01000007">
    <property type="protein sequence ID" value="PWJ75095.1"/>
    <property type="molecule type" value="Genomic_DNA"/>
</dbReference>
<dbReference type="Gene3D" id="2.160.20.10">
    <property type="entry name" value="Single-stranded right-handed beta-helix, Pectin lyase-like"/>
    <property type="match status" value="2"/>
</dbReference>
<dbReference type="InterPro" id="IPR039448">
    <property type="entry name" value="Beta_helix"/>
</dbReference>
<dbReference type="InterPro" id="IPR012334">
    <property type="entry name" value="Pectin_lyas_fold"/>
</dbReference>
<proteinExistence type="predicted"/>
<dbReference type="RefSeq" id="WP_109626868.1">
    <property type="nucleotide sequence ID" value="NZ_JANKBI010000007.1"/>
</dbReference>